<dbReference type="EMBL" id="UYRW01016891">
    <property type="protein sequence ID" value="VDN03717.1"/>
    <property type="molecule type" value="Genomic_DNA"/>
</dbReference>
<evidence type="ECO:0000313" key="1">
    <source>
        <dbReference type="EMBL" id="VDN03717.1"/>
    </source>
</evidence>
<dbReference type="Proteomes" id="UP000271087">
    <property type="component" value="Unassembled WGS sequence"/>
</dbReference>
<sequence length="75" mass="8446">NHDWLSVRAILAAKNKTSTNLTILFDTVVEADEAINLSNRIFEFTRSARDATARVAVDNRRANYHAAKYQPAKTL</sequence>
<reference evidence="3" key="1">
    <citation type="submission" date="2016-06" db="UniProtKB">
        <authorList>
            <consortium name="WormBaseParasite"/>
        </authorList>
    </citation>
    <scope>IDENTIFICATION</scope>
</reference>
<reference evidence="1 2" key="2">
    <citation type="submission" date="2018-08" db="EMBL/GenBank/DDBJ databases">
        <authorList>
            <person name="Laetsch R D."/>
            <person name="Stevens L."/>
            <person name="Kumar S."/>
            <person name="Blaxter L. M."/>
        </authorList>
    </citation>
    <scope>NUCLEOTIDE SEQUENCE [LARGE SCALE GENOMIC DNA]</scope>
</reference>
<proteinExistence type="predicted"/>
<accession>A0A182EZK8</accession>
<organism evidence="3">
    <name type="scientific">Onchocerca ochengi</name>
    <name type="common">Filarial nematode worm</name>
    <dbReference type="NCBI Taxonomy" id="42157"/>
    <lineage>
        <taxon>Eukaryota</taxon>
        <taxon>Metazoa</taxon>
        <taxon>Ecdysozoa</taxon>
        <taxon>Nematoda</taxon>
        <taxon>Chromadorea</taxon>
        <taxon>Rhabditida</taxon>
        <taxon>Spirurina</taxon>
        <taxon>Spiruromorpha</taxon>
        <taxon>Filarioidea</taxon>
        <taxon>Onchocercidae</taxon>
        <taxon>Onchocerca</taxon>
    </lineage>
</organism>
<keyword evidence="2" id="KW-1185">Reference proteome</keyword>
<dbReference type="WBParaSite" id="nOo.2.0.1.t13617-RA">
    <property type="protein sequence ID" value="nOo.2.0.1.t13617-RA"/>
    <property type="gene ID" value="nOo.2.0.1.g13617"/>
</dbReference>
<protein>
    <submittedName>
        <fullName evidence="3">Reverse transcriptase domain-containing protein</fullName>
    </submittedName>
</protein>
<evidence type="ECO:0000313" key="2">
    <source>
        <dbReference type="Proteomes" id="UP000271087"/>
    </source>
</evidence>
<gene>
    <name evidence="1" type="ORF">NOO_LOCUS13617</name>
</gene>
<name>A0A182EZK8_ONCOC</name>
<evidence type="ECO:0000313" key="3">
    <source>
        <dbReference type="WBParaSite" id="nOo.2.0.1.t13617-RA"/>
    </source>
</evidence>
<dbReference type="AlphaFoldDB" id="A0A182EZK8"/>